<feature type="transmembrane region" description="Helical" evidence="1">
    <location>
        <begin position="12"/>
        <end position="32"/>
    </location>
</feature>
<evidence type="ECO:0000256" key="1">
    <source>
        <dbReference type="SAM" id="Phobius"/>
    </source>
</evidence>
<sequence length="303" mass="34340">MDEILSKKHYRQTFYIVLFLVLIVAMLLRFFMPGLNAVSSPNAQAVIISLLDNLVTSIIVTVFIGSFVFWLRPEIVKRSVIEIVEPKQIGRLLKDATSTSKFWIYKGACGRYTRATTFPKLAEAARNDGIGRDIAVYLLDPRSVELCTKYATYRKSLKSGRTGKPWSCRVVQEEIISTAISAFKYQSTEPLLGIKLFFVSSFSAFRLDISDKYVMVTKEEKEACALRADAGTYFYDSYKDDVRLVERQAEEFKCCGRVEFQGEVTMEKLKEIIECSRLGCVIESGNLDLEVIRSAVNAPLDPY</sequence>
<dbReference type="Proteomes" id="UP000412311">
    <property type="component" value="Unassembled WGS sequence"/>
</dbReference>
<gene>
    <name evidence="2" type="ORF">PS925_04172</name>
</gene>
<keyword evidence="1" id="KW-0812">Transmembrane</keyword>
<keyword evidence="1" id="KW-1133">Transmembrane helix</keyword>
<reference evidence="2 3" key="1">
    <citation type="submission" date="2019-09" db="EMBL/GenBank/DDBJ databases">
        <authorList>
            <person name="Chandra G."/>
            <person name="Truman W A."/>
        </authorList>
    </citation>
    <scope>NUCLEOTIDE SEQUENCE [LARGE SCALE GENOMIC DNA]</scope>
    <source>
        <strain evidence="2">PS925</strain>
    </source>
</reference>
<protein>
    <submittedName>
        <fullName evidence="2">Uncharacterized protein</fullName>
    </submittedName>
</protein>
<organism evidence="2 3">
    <name type="scientific">Pseudomonas fluorescens</name>
    <dbReference type="NCBI Taxonomy" id="294"/>
    <lineage>
        <taxon>Bacteria</taxon>
        <taxon>Pseudomonadati</taxon>
        <taxon>Pseudomonadota</taxon>
        <taxon>Gammaproteobacteria</taxon>
        <taxon>Pseudomonadales</taxon>
        <taxon>Pseudomonadaceae</taxon>
        <taxon>Pseudomonas</taxon>
    </lineage>
</organism>
<evidence type="ECO:0000313" key="2">
    <source>
        <dbReference type="EMBL" id="VVQ16605.1"/>
    </source>
</evidence>
<name>A0A5E7V1E2_PSEFL</name>
<keyword evidence="1" id="KW-0472">Membrane</keyword>
<proteinExistence type="predicted"/>
<accession>A0A5E7V1E2</accession>
<evidence type="ECO:0000313" key="3">
    <source>
        <dbReference type="Proteomes" id="UP000412311"/>
    </source>
</evidence>
<dbReference type="RefSeq" id="WP_150794661.1">
    <property type="nucleotide sequence ID" value="NZ_CABVJG010000013.1"/>
</dbReference>
<dbReference type="EMBL" id="CABVJG010000013">
    <property type="protein sequence ID" value="VVQ16605.1"/>
    <property type="molecule type" value="Genomic_DNA"/>
</dbReference>
<feature type="transmembrane region" description="Helical" evidence="1">
    <location>
        <begin position="44"/>
        <end position="71"/>
    </location>
</feature>
<dbReference type="AlphaFoldDB" id="A0A5E7V1E2"/>